<organism evidence="1 2">
    <name type="scientific">Protopolystoma xenopodis</name>
    <dbReference type="NCBI Taxonomy" id="117903"/>
    <lineage>
        <taxon>Eukaryota</taxon>
        <taxon>Metazoa</taxon>
        <taxon>Spiralia</taxon>
        <taxon>Lophotrochozoa</taxon>
        <taxon>Platyhelminthes</taxon>
        <taxon>Monogenea</taxon>
        <taxon>Polyopisthocotylea</taxon>
        <taxon>Polystomatidea</taxon>
        <taxon>Polystomatidae</taxon>
        <taxon>Protopolystoma</taxon>
    </lineage>
</organism>
<gene>
    <name evidence="1" type="ORF">PXEA_LOCUS36074</name>
</gene>
<dbReference type="EMBL" id="CAAALY010275552">
    <property type="protein sequence ID" value="VEL42634.1"/>
    <property type="molecule type" value="Genomic_DNA"/>
</dbReference>
<accession>A0A3S5BC70</accession>
<dbReference type="Proteomes" id="UP000784294">
    <property type="component" value="Unassembled WGS sequence"/>
</dbReference>
<comment type="caution">
    <text evidence="1">The sequence shown here is derived from an EMBL/GenBank/DDBJ whole genome shotgun (WGS) entry which is preliminary data.</text>
</comment>
<keyword evidence="2" id="KW-1185">Reference proteome</keyword>
<sequence>MVVLAAKAVEWSEDGLYSTFLHVCPSSGKFTLITGIASCLDVYQVSIMVTTIEGTKTTSKLGCSCVNVVIVDACIVCKDVLMLACSCRDDGQLWRVGPSGIVSSDPREAVSKTASRPTVDEAKADPRFVRRWSCTGRFITHLHTNKLASMCELRITN</sequence>
<evidence type="ECO:0000313" key="2">
    <source>
        <dbReference type="Proteomes" id="UP000784294"/>
    </source>
</evidence>
<protein>
    <submittedName>
        <fullName evidence="1">Uncharacterized protein</fullName>
    </submittedName>
</protein>
<name>A0A3S5BC70_9PLAT</name>
<dbReference type="AlphaFoldDB" id="A0A3S5BC70"/>
<evidence type="ECO:0000313" key="1">
    <source>
        <dbReference type="EMBL" id="VEL42634.1"/>
    </source>
</evidence>
<proteinExistence type="predicted"/>
<reference evidence="1" key="1">
    <citation type="submission" date="2018-11" db="EMBL/GenBank/DDBJ databases">
        <authorList>
            <consortium name="Pathogen Informatics"/>
        </authorList>
    </citation>
    <scope>NUCLEOTIDE SEQUENCE</scope>
</reference>